<proteinExistence type="predicted"/>
<reference evidence="1 2" key="1">
    <citation type="submission" date="2018-09" db="EMBL/GenBank/DDBJ databases">
        <authorList>
            <person name="Le Fleche-Mateos A."/>
        </authorList>
    </citation>
    <scope>NUCLEOTIDE SEQUENCE [LARGE SCALE GENOMIC DNA]</scope>
    <source>
        <strain evidence="1 2">DSM 30078</strain>
    </source>
</reference>
<comment type="caution">
    <text evidence="1">The sequence shown here is derived from an EMBL/GenBank/DDBJ whole genome shotgun (WGS) entry which is preliminary data.</text>
</comment>
<accession>A0ABX9P4H3</accession>
<dbReference type="InterPro" id="IPR029058">
    <property type="entry name" value="AB_hydrolase_fold"/>
</dbReference>
<dbReference type="RefSeq" id="WP_112166557.1">
    <property type="nucleotide sequence ID" value="NZ_JYDE01000015.1"/>
</dbReference>
<dbReference type="EMBL" id="RAHG01000002">
    <property type="protein sequence ID" value="RJT15164.1"/>
    <property type="molecule type" value="Genomic_DNA"/>
</dbReference>
<protein>
    <submittedName>
        <fullName evidence="1">Uncharacterized protein</fullName>
    </submittedName>
</protein>
<evidence type="ECO:0000313" key="2">
    <source>
        <dbReference type="Proteomes" id="UP000284119"/>
    </source>
</evidence>
<dbReference type="Pfam" id="PF16929">
    <property type="entry name" value="Asp2"/>
    <property type="match status" value="1"/>
</dbReference>
<keyword evidence="2" id="KW-1185">Reference proteome</keyword>
<name>A0ABX9P4H3_9GAMM</name>
<evidence type="ECO:0000313" key="1">
    <source>
        <dbReference type="EMBL" id="RJT15164.1"/>
    </source>
</evidence>
<dbReference type="InterPro" id="IPR022267">
    <property type="entry name" value="Asp2"/>
</dbReference>
<sequence length="546" mass="62575">MSKIENKHYFKDYHVQYVFSPAKQDRKHLLVVFSGFGLDYDFYGATLDGCRSNILWIKDEFKGGNTYYLCVNQDFTIEEAVIDLINTTLEKLLLTEKQCTLSGFSKGGSAALYYGLKYNFSNILTSCPQIKIGSYLKNNWPSKVEHIFGKHSTNETVDFFDSLIPKLLETKDISQKNIYFITSIKDEQYPDQIKPFLSYYIKCNNFNIIDTNSTLAWQHNKITKYNIPIILSIIYAHGEGVFPHFGYVSNGIPEYNDITYQEELKTLQSRKEVVAKINKVKLDSSIFHLDGIGLIKGYECNSYEKIKHKVIFSSDTKSYEYPLGKILNEDLSYQFFESVFCDYTAAQVTSIGQKGIDISALSEGVYEVKCLIEVNKLSIIENFEFANNSNVQSTYDNKIISIFSKTGKIFISVNNLDKINEPKVFSVEQKWLRDGKLHYEGVYVIKGVEINNWGDAGYYIKFISDGCTIIKKIGLSHRESLNKCFSDHFGLYSKAYYSTIGNEGIYINDLPDGIYKIKIILNKQGLIFEEDTGDLLEIKNNNYAIK</sequence>
<dbReference type="Proteomes" id="UP000284119">
    <property type="component" value="Unassembled WGS sequence"/>
</dbReference>
<gene>
    <name evidence="1" type="ORF">D5396_06840</name>
</gene>
<organism evidence="1 2">
    <name type="scientific">Rahnella inusitata</name>
    <dbReference type="NCBI Taxonomy" id="58169"/>
    <lineage>
        <taxon>Bacteria</taxon>
        <taxon>Pseudomonadati</taxon>
        <taxon>Pseudomonadota</taxon>
        <taxon>Gammaproteobacteria</taxon>
        <taxon>Enterobacterales</taxon>
        <taxon>Yersiniaceae</taxon>
        <taxon>Rahnella</taxon>
    </lineage>
</organism>
<dbReference type="SUPFAM" id="SSF53474">
    <property type="entry name" value="alpha/beta-Hydrolases"/>
    <property type="match status" value="1"/>
</dbReference>